<name>A0ABU1LCX9_9FLAO</name>
<proteinExistence type="predicted"/>
<sequence length="267" mass="31662">MEISISEIITICGGASIMISSIVGFLTQRFADRQNEKWRLNTESELKRLESELAQKSSLISNIIDVQKSNYNLSQERRILAIEKVWKLMNDFLFRVPNSFIYVNNLRESEYIEYLDKKEFLPDTNIKEDIERMDNDEEFVEIFRELRNGLTYERPFLGEDLYYIFHSYYTFVVRVILHNINSVKKNKLTHWQEDSYSVKLISKIASKEDFDYILKNKKSSYNYTLELIEKQIVQQMNLLLSGKSASEYSIKHLEEIKKILLEDNSTL</sequence>
<keyword evidence="3" id="KW-1185">Reference proteome</keyword>
<dbReference type="Proteomes" id="UP001184853">
    <property type="component" value="Unassembled WGS sequence"/>
</dbReference>
<keyword evidence="1" id="KW-0812">Transmembrane</keyword>
<dbReference type="EMBL" id="JAVDQS010000003">
    <property type="protein sequence ID" value="MDR6404583.1"/>
    <property type="molecule type" value="Genomic_DNA"/>
</dbReference>
<reference evidence="2 3" key="1">
    <citation type="submission" date="2023-07" db="EMBL/GenBank/DDBJ databases">
        <title>Sorghum-associated microbial communities from plants grown in Nebraska, USA.</title>
        <authorList>
            <person name="Schachtman D."/>
        </authorList>
    </citation>
    <scope>NUCLEOTIDE SEQUENCE [LARGE SCALE GENOMIC DNA]</scope>
    <source>
        <strain evidence="2 3">DS1709</strain>
    </source>
</reference>
<organism evidence="2 3">
    <name type="scientific">Chryseobacterium geocarposphaerae</name>
    <dbReference type="NCBI Taxonomy" id="1416776"/>
    <lineage>
        <taxon>Bacteria</taxon>
        <taxon>Pseudomonadati</taxon>
        <taxon>Bacteroidota</taxon>
        <taxon>Flavobacteriia</taxon>
        <taxon>Flavobacteriales</taxon>
        <taxon>Weeksellaceae</taxon>
        <taxon>Chryseobacterium group</taxon>
        <taxon>Chryseobacterium</taxon>
    </lineage>
</organism>
<accession>A0ABU1LCX9</accession>
<dbReference type="RefSeq" id="WP_115979968.1">
    <property type="nucleotide sequence ID" value="NZ_JAVDQS010000003.1"/>
</dbReference>
<keyword evidence="1" id="KW-1133">Transmembrane helix</keyword>
<evidence type="ECO:0000313" key="2">
    <source>
        <dbReference type="EMBL" id="MDR6404583.1"/>
    </source>
</evidence>
<evidence type="ECO:0008006" key="4">
    <source>
        <dbReference type="Google" id="ProtNLM"/>
    </source>
</evidence>
<comment type="caution">
    <text evidence="2">The sequence shown here is derived from an EMBL/GenBank/DDBJ whole genome shotgun (WGS) entry which is preliminary data.</text>
</comment>
<evidence type="ECO:0000313" key="3">
    <source>
        <dbReference type="Proteomes" id="UP001184853"/>
    </source>
</evidence>
<gene>
    <name evidence="2" type="ORF">J2781_001503</name>
</gene>
<feature type="transmembrane region" description="Helical" evidence="1">
    <location>
        <begin position="6"/>
        <end position="27"/>
    </location>
</feature>
<protein>
    <recommendedName>
        <fullName evidence="4">Phage abortive infection protein</fullName>
    </recommendedName>
</protein>
<keyword evidence="1" id="KW-0472">Membrane</keyword>
<evidence type="ECO:0000256" key="1">
    <source>
        <dbReference type="SAM" id="Phobius"/>
    </source>
</evidence>